<comment type="caution">
    <text evidence="5">The sequence shown here is derived from an EMBL/GenBank/DDBJ whole genome shotgun (WGS) entry which is preliminary data.</text>
</comment>
<evidence type="ECO:0000313" key="5">
    <source>
        <dbReference type="EMBL" id="KAH7361577.1"/>
    </source>
</evidence>
<sequence length="304" mass="32360">MAVIAVAGGTGNVGRTIVEALVAAGKHDIRILARKANPELEAKLGAAIIPVDYNDVAATTRALEGNNVHTVISAISMMILDGTNPEISLIAAADASKATRRIISSGWGIPYTTAQIAQLPSVKLKLDAEAALAATKDLEHTVVQCGFFLDYWTAKPSYMAPQTLVIDVPNRAAAIPGTGDVPVAFTHTIDVARFVSTLLDAEKWEAESIVVGDKVTWNQFLALAEGVTGAKFKVGHDDVETLKSGKVTELPGHVPAYAFFPKEMLQSFHATFGLWFQDGLFDLTASSAATGFRALSVKEALEWK</sequence>
<dbReference type="SUPFAM" id="SSF51735">
    <property type="entry name" value="NAD(P)-binding Rossmann-fold domains"/>
    <property type="match status" value="1"/>
</dbReference>
<feature type="domain" description="NmrA-like" evidence="4">
    <location>
        <begin position="3"/>
        <end position="244"/>
    </location>
</feature>
<proteinExistence type="inferred from homology"/>
<evidence type="ECO:0000313" key="6">
    <source>
        <dbReference type="Proteomes" id="UP000813385"/>
    </source>
</evidence>
<comment type="similarity">
    <text evidence="1">Belongs to the NmrA-type oxidoreductase family. Isoflavone reductase subfamily.</text>
</comment>
<organism evidence="5 6">
    <name type="scientific">Plectosphaerella cucumerina</name>
    <dbReference type="NCBI Taxonomy" id="40658"/>
    <lineage>
        <taxon>Eukaryota</taxon>
        <taxon>Fungi</taxon>
        <taxon>Dikarya</taxon>
        <taxon>Ascomycota</taxon>
        <taxon>Pezizomycotina</taxon>
        <taxon>Sordariomycetes</taxon>
        <taxon>Hypocreomycetidae</taxon>
        <taxon>Glomerellales</taxon>
        <taxon>Plectosphaerellaceae</taxon>
        <taxon>Plectosphaerella</taxon>
    </lineage>
</organism>
<dbReference type="GO" id="GO:0016491">
    <property type="term" value="F:oxidoreductase activity"/>
    <property type="evidence" value="ECO:0007669"/>
    <property type="project" value="UniProtKB-KW"/>
</dbReference>
<dbReference type="Gene3D" id="3.40.50.720">
    <property type="entry name" value="NAD(P)-binding Rossmann-like Domain"/>
    <property type="match status" value="1"/>
</dbReference>
<dbReference type="Gene3D" id="3.90.25.10">
    <property type="entry name" value="UDP-galactose 4-epimerase, domain 1"/>
    <property type="match status" value="1"/>
</dbReference>
<protein>
    <recommendedName>
        <fullName evidence="4">NmrA-like domain-containing protein</fullName>
    </recommendedName>
</protein>
<dbReference type="Proteomes" id="UP000813385">
    <property type="component" value="Unassembled WGS sequence"/>
</dbReference>
<dbReference type="EMBL" id="JAGPXD010000003">
    <property type="protein sequence ID" value="KAH7361577.1"/>
    <property type="molecule type" value="Genomic_DNA"/>
</dbReference>
<keyword evidence="2" id="KW-0521">NADP</keyword>
<accession>A0A8K0TF24</accession>
<dbReference type="InterPro" id="IPR036291">
    <property type="entry name" value="NAD(P)-bd_dom_sf"/>
</dbReference>
<evidence type="ECO:0000256" key="2">
    <source>
        <dbReference type="ARBA" id="ARBA00022857"/>
    </source>
</evidence>
<dbReference type="PANTHER" id="PTHR47706:SF4">
    <property type="entry name" value="NMRA-LIKE DOMAIN-CONTAINING PROTEIN"/>
    <property type="match status" value="1"/>
</dbReference>
<dbReference type="InterPro" id="IPR008030">
    <property type="entry name" value="NmrA-like"/>
</dbReference>
<name>A0A8K0TF24_9PEZI</name>
<dbReference type="InterPro" id="IPR051609">
    <property type="entry name" value="NmrA/Isoflavone_reductase-like"/>
</dbReference>
<evidence type="ECO:0000256" key="1">
    <source>
        <dbReference type="ARBA" id="ARBA00005725"/>
    </source>
</evidence>
<dbReference type="OrthoDB" id="419598at2759"/>
<gene>
    <name evidence="5" type="ORF">B0T11DRAFT_279184</name>
</gene>
<dbReference type="AlphaFoldDB" id="A0A8K0TF24"/>
<dbReference type="Pfam" id="PF05368">
    <property type="entry name" value="NmrA"/>
    <property type="match status" value="1"/>
</dbReference>
<evidence type="ECO:0000256" key="3">
    <source>
        <dbReference type="ARBA" id="ARBA00023002"/>
    </source>
</evidence>
<dbReference type="PANTHER" id="PTHR47706">
    <property type="entry name" value="NMRA-LIKE FAMILY PROTEIN"/>
    <property type="match status" value="1"/>
</dbReference>
<keyword evidence="3" id="KW-0560">Oxidoreductase</keyword>
<reference evidence="5" key="1">
    <citation type="journal article" date="2021" name="Nat. Commun.">
        <title>Genetic determinants of endophytism in the Arabidopsis root mycobiome.</title>
        <authorList>
            <person name="Mesny F."/>
            <person name="Miyauchi S."/>
            <person name="Thiergart T."/>
            <person name="Pickel B."/>
            <person name="Atanasova L."/>
            <person name="Karlsson M."/>
            <person name="Huettel B."/>
            <person name="Barry K.W."/>
            <person name="Haridas S."/>
            <person name="Chen C."/>
            <person name="Bauer D."/>
            <person name="Andreopoulos W."/>
            <person name="Pangilinan J."/>
            <person name="LaButti K."/>
            <person name="Riley R."/>
            <person name="Lipzen A."/>
            <person name="Clum A."/>
            <person name="Drula E."/>
            <person name="Henrissat B."/>
            <person name="Kohler A."/>
            <person name="Grigoriev I.V."/>
            <person name="Martin F.M."/>
            <person name="Hacquard S."/>
        </authorList>
    </citation>
    <scope>NUCLEOTIDE SEQUENCE</scope>
    <source>
        <strain evidence="5">MPI-CAGE-AT-0016</strain>
    </source>
</reference>
<keyword evidence="6" id="KW-1185">Reference proteome</keyword>
<evidence type="ECO:0000259" key="4">
    <source>
        <dbReference type="Pfam" id="PF05368"/>
    </source>
</evidence>